<dbReference type="InterPro" id="IPR015915">
    <property type="entry name" value="Kelch-typ_b-propeller"/>
</dbReference>
<dbReference type="OrthoDB" id="4447at2759"/>
<dbReference type="PANTHER" id="PTHR46063">
    <property type="entry name" value="KELCH DOMAIN-CONTAINING PROTEIN"/>
    <property type="match status" value="1"/>
</dbReference>
<sequence length="628" mass="72896">MAKKDKKSKEAKKARTAEKQKKNQSKAESKDKKLAKKLGEDEDDQDIDEILAQYAKEQEQFEAVHIDVCSKPSRRLNPTLVANPTHGKRELILFGGESNDGTKSHFYNELFSYTIDNDTWRKIVSKNAPLPRSSHAMCSHPSGIMLMFGGEFSSPKQSTFYHYGDTWILEADTKEWTKIDQKRGPSARSGHRLAVWKNYIILSGGFRDLGSSTTYLNDIWLFDITSYKWTQVEFPPNHPIPDARSGHSFIPYADGVVLYGGYCKVKAKKGLQKGKVLTDCWLLKMKSDPKSIRFERRRKQGATPTPRVGCSLVYHKNRGIMFGGVYDYDESEEQLDSEFYNQLYSYQIETNRWYNLTLKPRRAKKQQVKENKSRDEDLEDILNSILAKAKLNDEDDEEDAGELSQIEKLKQLEEQEEKFDEEMVEYPMMNQYPHPRFNATTCVVDDHLYIYGGIFERGNSEFNLDSFYAIDLGKLDGVKVFWEDLSELEKEEVNSDDEYDEEDDEEDEDEEDEEGNDEDDDDEEPEEEEEEEEEEDEIPDPRPWLPHPKPFESLRAFYVRTGAQFLEWAISSNREARGKYLKKAAFDLCEGRFWERREQVSIAEDNLEEMGGVGEVVEKDLTKATKRR</sequence>
<feature type="domain" description="DUF4110" evidence="2">
    <location>
        <begin position="540"/>
        <end position="625"/>
    </location>
</feature>
<dbReference type="InterPro" id="IPR052588">
    <property type="entry name" value="Kelch_domain_protein"/>
</dbReference>
<dbReference type="Pfam" id="PF13422">
    <property type="entry name" value="DUF4110"/>
    <property type="match status" value="1"/>
</dbReference>
<dbReference type="GeneID" id="30984454"/>
<dbReference type="STRING" id="984487.A0A1E4SEA1"/>
<dbReference type="InterPro" id="IPR025183">
    <property type="entry name" value="DUF4110"/>
</dbReference>
<feature type="compositionally biased region" description="Basic and acidic residues" evidence="1">
    <location>
        <begin position="7"/>
        <end position="32"/>
    </location>
</feature>
<dbReference type="SUPFAM" id="SSF117281">
    <property type="entry name" value="Kelch motif"/>
    <property type="match status" value="1"/>
</dbReference>
<name>A0A1E4SEA1_9ASCO</name>
<organism evidence="3 4">
    <name type="scientific">Suhomyces tanzawaensis NRRL Y-17324</name>
    <dbReference type="NCBI Taxonomy" id="984487"/>
    <lineage>
        <taxon>Eukaryota</taxon>
        <taxon>Fungi</taxon>
        <taxon>Dikarya</taxon>
        <taxon>Ascomycota</taxon>
        <taxon>Saccharomycotina</taxon>
        <taxon>Pichiomycetes</taxon>
        <taxon>Debaryomycetaceae</taxon>
        <taxon>Suhomyces</taxon>
    </lineage>
</organism>
<dbReference type="PANTHER" id="PTHR46063:SF1">
    <property type="entry name" value="KELCH DOMAIN-CONTAINING PROTEIN 4"/>
    <property type="match status" value="1"/>
</dbReference>
<feature type="compositionally biased region" description="Acidic residues" evidence="1">
    <location>
        <begin position="494"/>
        <end position="538"/>
    </location>
</feature>
<dbReference type="RefSeq" id="XP_020062971.1">
    <property type="nucleotide sequence ID" value="XM_020210318.1"/>
</dbReference>
<dbReference type="EMBL" id="KV453914">
    <property type="protein sequence ID" value="ODV77849.1"/>
    <property type="molecule type" value="Genomic_DNA"/>
</dbReference>
<gene>
    <name evidence="3" type="ORF">CANTADRAFT_54359</name>
</gene>
<evidence type="ECO:0000259" key="2">
    <source>
        <dbReference type="Pfam" id="PF13422"/>
    </source>
</evidence>
<dbReference type="AlphaFoldDB" id="A0A1E4SEA1"/>
<feature type="region of interest" description="Disordered" evidence="1">
    <location>
        <begin position="1"/>
        <end position="42"/>
    </location>
</feature>
<evidence type="ECO:0000256" key="1">
    <source>
        <dbReference type="SAM" id="MobiDB-lite"/>
    </source>
</evidence>
<accession>A0A1E4SEA1</accession>
<proteinExistence type="predicted"/>
<keyword evidence="4" id="KW-1185">Reference proteome</keyword>
<evidence type="ECO:0000313" key="3">
    <source>
        <dbReference type="EMBL" id="ODV77849.1"/>
    </source>
</evidence>
<feature type="region of interest" description="Disordered" evidence="1">
    <location>
        <begin position="489"/>
        <end position="546"/>
    </location>
</feature>
<dbReference type="Proteomes" id="UP000094285">
    <property type="component" value="Unassembled WGS sequence"/>
</dbReference>
<protein>
    <submittedName>
        <fullName evidence="3">Galactose oxidase</fullName>
    </submittedName>
</protein>
<evidence type="ECO:0000313" key="4">
    <source>
        <dbReference type="Proteomes" id="UP000094285"/>
    </source>
</evidence>
<dbReference type="Gene3D" id="2.120.10.80">
    <property type="entry name" value="Kelch-type beta propeller"/>
    <property type="match status" value="2"/>
</dbReference>
<reference evidence="4" key="1">
    <citation type="submission" date="2016-05" db="EMBL/GenBank/DDBJ databases">
        <title>Comparative genomics of biotechnologically important yeasts.</title>
        <authorList>
            <consortium name="DOE Joint Genome Institute"/>
            <person name="Riley R."/>
            <person name="Haridas S."/>
            <person name="Wolfe K.H."/>
            <person name="Lopes M.R."/>
            <person name="Hittinger C.T."/>
            <person name="Goker M."/>
            <person name="Salamov A."/>
            <person name="Wisecaver J."/>
            <person name="Long T.M."/>
            <person name="Aerts A.L."/>
            <person name="Barry K."/>
            <person name="Choi C."/>
            <person name="Clum A."/>
            <person name="Coughlan A.Y."/>
            <person name="Deshpande S."/>
            <person name="Douglass A.P."/>
            <person name="Hanson S.J."/>
            <person name="Klenk H.-P."/>
            <person name="Labutti K."/>
            <person name="Lapidus A."/>
            <person name="Lindquist E."/>
            <person name="Lipzen A."/>
            <person name="Meier-Kolthoff J.P."/>
            <person name="Ohm R.A."/>
            <person name="Otillar R.P."/>
            <person name="Pangilinan J."/>
            <person name="Peng Y."/>
            <person name="Rokas A."/>
            <person name="Rosa C.A."/>
            <person name="Scheuner C."/>
            <person name="Sibirny A.A."/>
            <person name="Slot J.C."/>
            <person name="Stielow J.B."/>
            <person name="Sun H."/>
            <person name="Kurtzman C.P."/>
            <person name="Blackwell M."/>
            <person name="Grigoriev I.V."/>
            <person name="Jeffries T.W."/>
        </authorList>
    </citation>
    <scope>NUCLEOTIDE SEQUENCE [LARGE SCALE GENOMIC DNA]</scope>
    <source>
        <strain evidence="4">NRRL Y-17324</strain>
    </source>
</reference>
<dbReference type="Pfam" id="PF24681">
    <property type="entry name" value="Kelch_KLHDC2_KLHL20_DRC7"/>
    <property type="match status" value="1"/>
</dbReference>